<evidence type="ECO:0000313" key="9">
    <source>
        <dbReference type="EMBL" id="MFC4160116.1"/>
    </source>
</evidence>
<keyword evidence="4 6" id="KW-0862">Zinc</keyword>
<reference evidence="10" key="1">
    <citation type="journal article" date="2019" name="Int. J. Syst. Evol. Microbiol.">
        <title>The Global Catalogue of Microorganisms (GCM) 10K type strain sequencing project: providing services to taxonomists for standard genome sequencing and annotation.</title>
        <authorList>
            <consortium name="The Broad Institute Genomics Platform"/>
            <consortium name="The Broad Institute Genome Sequencing Center for Infectious Disease"/>
            <person name="Wu L."/>
            <person name="Ma J."/>
        </authorList>
    </citation>
    <scope>NUCLEOTIDE SEQUENCE [LARGE SCALE GENOMIC DNA]</scope>
    <source>
        <strain evidence="10">LMG 29894</strain>
    </source>
</reference>
<organism evidence="9 10">
    <name type="scientific">Chitinimonas lacunae</name>
    <dbReference type="NCBI Taxonomy" id="1963018"/>
    <lineage>
        <taxon>Bacteria</taxon>
        <taxon>Pseudomonadati</taxon>
        <taxon>Pseudomonadota</taxon>
        <taxon>Betaproteobacteria</taxon>
        <taxon>Neisseriales</taxon>
        <taxon>Chitinibacteraceae</taxon>
        <taxon>Chitinimonas</taxon>
    </lineage>
</organism>
<dbReference type="Pfam" id="PF01400">
    <property type="entry name" value="Astacin"/>
    <property type="match status" value="1"/>
</dbReference>
<dbReference type="Gene3D" id="3.40.390.10">
    <property type="entry name" value="Collagenase (Catalytic Domain)"/>
    <property type="match status" value="1"/>
</dbReference>
<dbReference type="Proteomes" id="UP001595791">
    <property type="component" value="Unassembled WGS sequence"/>
</dbReference>
<feature type="domain" description="Peptidase M12A" evidence="8">
    <location>
        <begin position="83"/>
        <end position="277"/>
    </location>
</feature>
<dbReference type="PANTHER" id="PTHR10127:SF780">
    <property type="entry name" value="METALLOENDOPEPTIDASE"/>
    <property type="match status" value="1"/>
</dbReference>
<sequence length="472" mass="51344">MTRFKLQLAVAAAFAALSAPLALADELASAKVQGSNETMTYRVVDGYALLGDIVLGRHEDIQREGIRPLGVKSWTDEMTEGGNRFSDNHYRSARIWPNNVLYYTFDASLTQQGRNAALAAMQHISSKTAVRFQQRTNEPNFVRIFRGGGCYSMAGMIGGQQDLSLGSGCEYTGIAVHEFMHALGWMHEHMRPDRDNFVQIRWENISAGSESQYTKLASSQVDLVGSYDYSSIMHYDTYGFTKNGQPTIVPLQSGVKIGQRDGLSQGDVNSVNRFYPGTTTGGTTLSLAVSTKQLSLSQNASGNVTIDVTSSDPANVSLNASTSNSSVVALSGLSWVRTSNNQFSMKVVPVSNGSGSTTITVTATEKSGKTATTSFVVNVAAAPTSGALEQKANKLLDCIEKILPSYLPHTTTTKQPVGTNMFAYTRYYTTKWATAVVEPAPGKVWILMPHDQQNWVHLGDMETLNKTYCNAW</sequence>
<evidence type="ECO:0000256" key="5">
    <source>
        <dbReference type="ARBA" id="ARBA00023049"/>
    </source>
</evidence>
<keyword evidence="10" id="KW-1185">Reference proteome</keyword>
<feature type="binding site" evidence="6">
    <location>
        <position position="177"/>
    </location>
    <ligand>
        <name>Zn(2+)</name>
        <dbReference type="ChEBI" id="CHEBI:29105"/>
        <note>catalytic</note>
    </ligand>
</feature>
<keyword evidence="7" id="KW-0732">Signal</keyword>
<dbReference type="InterPro" id="IPR024079">
    <property type="entry name" value="MetalloPept_cat_dom_sf"/>
</dbReference>
<keyword evidence="1 6" id="KW-0645">Protease</keyword>
<comment type="cofactor">
    <cofactor evidence="6">
        <name>Zn(2+)</name>
        <dbReference type="ChEBI" id="CHEBI:29105"/>
    </cofactor>
    <text evidence="6">Binds 1 zinc ion per subunit.</text>
</comment>
<dbReference type="CDD" id="cd04280">
    <property type="entry name" value="ZnMc_astacin_like"/>
    <property type="match status" value="1"/>
</dbReference>
<feature type="binding site" evidence="6">
    <location>
        <position position="181"/>
    </location>
    <ligand>
        <name>Zn(2+)</name>
        <dbReference type="ChEBI" id="CHEBI:29105"/>
        <note>catalytic</note>
    </ligand>
</feature>
<evidence type="ECO:0000256" key="4">
    <source>
        <dbReference type="ARBA" id="ARBA00022833"/>
    </source>
</evidence>
<name>A0ABV8MS06_9NEIS</name>
<protein>
    <submittedName>
        <fullName evidence="9">M12 family metallopeptidase</fullName>
    </submittedName>
</protein>
<dbReference type="PRINTS" id="PR00480">
    <property type="entry name" value="ASTACIN"/>
</dbReference>
<evidence type="ECO:0000256" key="2">
    <source>
        <dbReference type="ARBA" id="ARBA00022723"/>
    </source>
</evidence>
<evidence type="ECO:0000256" key="1">
    <source>
        <dbReference type="ARBA" id="ARBA00022670"/>
    </source>
</evidence>
<comment type="caution">
    <text evidence="6">Lacks conserved residue(s) required for the propagation of feature annotation.</text>
</comment>
<gene>
    <name evidence="9" type="ORF">ACFOW7_12225</name>
</gene>
<evidence type="ECO:0000259" key="8">
    <source>
        <dbReference type="PROSITE" id="PS51864"/>
    </source>
</evidence>
<dbReference type="EMBL" id="JBHSBU010000001">
    <property type="protein sequence ID" value="MFC4160116.1"/>
    <property type="molecule type" value="Genomic_DNA"/>
</dbReference>
<evidence type="ECO:0000313" key="10">
    <source>
        <dbReference type="Proteomes" id="UP001595791"/>
    </source>
</evidence>
<evidence type="ECO:0000256" key="7">
    <source>
        <dbReference type="SAM" id="SignalP"/>
    </source>
</evidence>
<feature type="signal peptide" evidence="7">
    <location>
        <begin position="1"/>
        <end position="24"/>
    </location>
</feature>
<keyword evidence="5 6" id="KW-0482">Metalloprotease</keyword>
<keyword evidence="2 6" id="KW-0479">Metal-binding</keyword>
<evidence type="ECO:0000256" key="3">
    <source>
        <dbReference type="ARBA" id="ARBA00022801"/>
    </source>
</evidence>
<dbReference type="RefSeq" id="WP_378164592.1">
    <property type="nucleotide sequence ID" value="NZ_JBHSBU010000001.1"/>
</dbReference>
<dbReference type="SMART" id="SM00235">
    <property type="entry name" value="ZnMc"/>
    <property type="match status" value="1"/>
</dbReference>
<dbReference type="PROSITE" id="PS51864">
    <property type="entry name" value="ASTACIN"/>
    <property type="match status" value="1"/>
</dbReference>
<feature type="binding site" evidence="6">
    <location>
        <position position="187"/>
    </location>
    <ligand>
        <name>Zn(2+)</name>
        <dbReference type="ChEBI" id="CHEBI:29105"/>
        <note>catalytic</note>
    </ligand>
</feature>
<feature type="active site" evidence="6">
    <location>
        <position position="178"/>
    </location>
</feature>
<comment type="caution">
    <text evidence="9">The sequence shown here is derived from an EMBL/GenBank/DDBJ whole genome shotgun (WGS) entry which is preliminary data.</text>
</comment>
<accession>A0ABV8MS06</accession>
<feature type="chain" id="PRO_5045730993" evidence="7">
    <location>
        <begin position="25"/>
        <end position="472"/>
    </location>
</feature>
<dbReference type="SUPFAM" id="SSF55486">
    <property type="entry name" value="Metalloproteases ('zincins'), catalytic domain"/>
    <property type="match status" value="1"/>
</dbReference>
<keyword evidence="3 6" id="KW-0378">Hydrolase</keyword>
<dbReference type="InterPro" id="IPR006026">
    <property type="entry name" value="Peptidase_Metallo"/>
</dbReference>
<dbReference type="PANTHER" id="PTHR10127">
    <property type="entry name" value="DISCOIDIN, CUB, EGF, LAMININ , AND ZINC METALLOPROTEASE DOMAIN CONTAINING"/>
    <property type="match status" value="1"/>
</dbReference>
<proteinExistence type="predicted"/>
<evidence type="ECO:0000256" key="6">
    <source>
        <dbReference type="PROSITE-ProRule" id="PRU01211"/>
    </source>
</evidence>
<dbReference type="InterPro" id="IPR001506">
    <property type="entry name" value="Peptidase_M12A"/>
</dbReference>
<dbReference type="InterPro" id="IPR034035">
    <property type="entry name" value="Astacin-like_dom"/>
</dbReference>